<dbReference type="PROSITE" id="PS51742">
    <property type="entry name" value="PPC"/>
    <property type="match status" value="1"/>
</dbReference>
<keyword evidence="8" id="KW-1185">Reference proteome</keyword>
<keyword evidence="4 5" id="KW-0539">Nucleus</keyword>
<dbReference type="GO" id="GO:0003680">
    <property type="term" value="F:minor groove of adenine-thymine-rich DNA binding"/>
    <property type="evidence" value="ECO:0007669"/>
    <property type="project" value="UniProtKB-UniRule"/>
</dbReference>
<keyword evidence="3 5" id="KW-0804">Transcription</keyword>
<reference evidence="9" key="1">
    <citation type="submission" date="2025-08" db="UniProtKB">
        <authorList>
            <consortium name="RefSeq"/>
        </authorList>
    </citation>
    <scope>IDENTIFICATION</scope>
    <source>
        <tissue evidence="9">Fruit stalk</tissue>
    </source>
</reference>
<name>A0A6P5YTY5_DURZI</name>
<sequence>MEEGESKLPAPFGMDEDQRNKENDRLITRKRKRKGTPSGFVLCNEDFSISQSFHQRPTEYFSNQEALDINVTEGNFLPCSMIANAGEDIIAKITSFCESCSCHAYIVSAVGSVAHASILHSGNASTYEGSYGIVTLAGHVSASLASGGSNGNKVVITLTGKNDSLFGGYVSGPLVAATNVQIMFWKLTHSPSEETSAQGSSSTVDSPGTEMKIP</sequence>
<feature type="compositionally biased region" description="Basic and acidic residues" evidence="6">
    <location>
        <begin position="16"/>
        <end position="25"/>
    </location>
</feature>
<proteinExistence type="predicted"/>
<dbReference type="InterPro" id="IPR005175">
    <property type="entry name" value="PPC_dom"/>
</dbReference>
<feature type="region of interest" description="Disordered" evidence="6">
    <location>
        <begin position="1"/>
        <end position="25"/>
    </location>
</feature>
<dbReference type="RefSeq" id="XP_022743998.1">
    <property type="nucleotide sequence ID" value="XM_022888263.1"/>
</dbReference>
<feature type="region of interest" description="Disordered" evidence="6">
    <location>
        <begin position="192"/>
        <end position="214"/>
    </location>
</feature>
<dbReference type="OrthoDB" id="952483at2759"/>
<dbReference type="PANTHER" id="PTHR31500:SF51">
    <property type="entry name" value="AT-HOOK MOTIF NUCLEAR-LOCALIZED PROTEIN 8"/>
    <property type="match status" value="1"/>
</dbReference>
<accession>A0A6P5YTY5</accession>
<comment type="function">
    <text evidence="5">Transcription factor that specifically binds AT-rich DNA sequences related to the nuclear matrix attachment regions (MARs).</text>
</comment>
<dbReference type="InterPro" id="IPR039605">
    <property type="entry name" value="AHL"/>
</dbReference>
<dbReference type="AlphaFoldDB" id="A0A6P5YTY5"/>
<evidence type="ECO:0000256" key="1">
    <source>
        <dbReference type="ARBA" id="ARBA00023015"/>
    </source>
</evidence>
<feature type="compositionally biased region" description="Polar residues" evidence="6">
    <location>
        <begin position="192"/>
        <end position="206"/>
    </location>
</feature>
<dbReference type="Gene3D" id="3.30.1330.80">
    <property type="entry name" value="Hypothetical protein, similar to alpha- acetolactate decarboxylase, domain 2"/>
    <property type="match status" value="1"/>
</dbReference>
<evidence type="ECO:0000256" key="2">
    <source>
        <dbReference type="ARBA" id="ARBA00023125"/>
    </source>
</evidence>
<evidence type="ECO:0000256" key="4">
    <source>
        <dbReference type="ARBA" id="ARBA00023242"/>
    </source>
</evidence>
<feature type="domain" description="PPC" evidence="7">
    <location>
        <begin position="71"/>
        <end position="207"/>
    </location>
</feature>
<comment type="domain">
    <text evidence="5">The PPC domain mediates interactions between AHL proteins.</text>
</comment>
<dbReference type="Pfam" id="PF03479">
    <property type="entry name" value="PCC"/>
    <property type="match status" value="1"/>
</dbReference>
<evidence type="ECO:0000256" key="5">
    <source>
        <dbReference type="RuleBase" id="RU367031"/>
    </source>
</evidence>
<dbReference type="CDD" id="cd11378">
    <property type="entry name" value="DUF296"/>
    <property type="match status" value="1"/>
</dbReference>
<keyword evidence="2 5" id="KW-0238">DNA-binding</keyword>
<organism evidence="8 9">
    <name type="scientific">Durio zibethinus</name>
    <name type="common">Durian</name>
    <dbReference type="NCBI Taxonomy" id="66656"/>
    <lineage>
        <taxon>Eukaryota</taxon>
        <taxon>Viridiplantae</taxon>
        <taxon>Streptophyta</taxon>
        <taxon>Embryophyta</taxon>
        <taxon>Tracheophyta</taxon>
        <taxon>Spermatophyta</taxon>
        <taxon>Magnoliopsida</taxon>
        <taxon>eudicotyledons</taxon>
        <taxon>Gunneridae</taxon>
        <taxon>Pentapetalae</taxon>
        <taxon>rosids</taxon>
        <taxon>malvids</taxon>
        <taxon>Malvales</taxon>
        <taxon>Malvaceae</taxon>
        <taxon>Helicteroideae</taxon>
        <taxon>Durio</taxon>
    </lineage>
</organism>
<evidence type="ECO:0000313" key="8">
    <source>
        <dbReference type="Proteomes" id="UP000515121"/>
    </source>
</evidence>
<comment type="subcellular location">
    <subcellularLocation>
        <location evidence="5">Nucleus</location>
    </subcellularLocation>
</comment>
<evidence type="ECO:0000259" key="7">
    <source>
        <dbReference type="PROSITE" id="PS51742"/>
    </source>
</evidence>
<dbReference type="GeneID" id="111294957"/>
<dbReference type="GO" id="GO:0005634">
    <property type="term" value="C:nucleus"/>
    <property type="evidence" value="ECO:0007669"/>
    <property type="project" value="UniProtKB-SubCell"/>
</dbReference>
<evidence type="ECO:0000256" key="6">
    <source>
        <dbReference type="SAM" id="MobiDB-lite"/>
    </source>
</evidence>
<evidence type="ECO:0000313" key="9">
    <source>
        <dbReference type="RefSeq" id="XP_022743998.1"/>
    </source>
</evidence>
<dbReference type="PANTHER" id="PTHR31500">
    <property type="entry name" value="AT-HOOK MOTIF NUCLEAR-LOCALIZED PROTEIN 9"/>
    <property type="match status" value="1"/>
</dbReference>
<dbReference type="Proteomes" id="UP000515121">
    <property type="component" value="Unplaced"/>
</dbReference>
<dbReference type="SUPFAM" id="SSF117856">
    <property type="entry name" value="AF0104/ALDC/Ptd012-like"/>
    <property type="match status" value="1"/>
</dbReference>
<evidence type="ECO:0000256" key="3">
    <source>
        <dbReference type="ARBA" id="ARBA00023163"/>
    </source>
</evidence>
<keyword evidence="1 5" id="KW-0805">Transcription regulation</keyword>
<protein>
    <recommendedName>
        <fullName evidence="5">AT-hook motif nuclear-localized protein</fullName>
    </recommendedName>
</protein>
<gene>
    <name evidence="9" type="primary">LOC111294957</name>
</gene>
<dbReference type="KEGG" id="dzi:111294957"/>